<reference evidence="1" key="1">
    <citation type="submission" date="2022-12" db="EMBL/GenBank/DDBJ databases">
        <title>Genome Sequence of Lasiodiplodia mahajangana.</title>
        <authorList>
            <person name="Buettner E."/>
        </authorList>
    </citation>
    <scope>NUCLEOTIDE SEQUENCE</scope>
    <source>
        <strain evidence="1">VT137</strain>
    </source>
</reference>
<protein>
    <submittedName>
        <fullName evidence="1">Uncharacterized protein</fullName>
    </submittedName>
</protein>
<keyword evidence="2" id="KW-1185">Reference proteome</keyword>
<gene>
    <name evidence="1" type="ORF">O1611_g6662</name>
</gene>
<sequence length="291" mass="33046">MADDSVYALNESTKAGIEQETDRLNVQHHFFTDVMNSELLPSHIASHLASIPSPRVCDFATGTTVWLREVAKTLPTSAELVGLDFDTSKFPKPETLPPNITLGVADGYKPFPEEYQNRFDVVHLRFFLFALKNGKGVPLVKNLLSLLRPGGWLVWVETNPNAWNAEPPSEFLFRYQKLQYLSAKEDNVDQNTPWVITNYITQAGLEDCDERHYNTASWLFGPEGSGWLARQHHEIFTGLGQVMRGMLSRGGVDGLRTQQDFDELMTRLKEDMNDTRKWHGPIVRAWGRKPS</sequence>
<evidence type="ECO:0000313" key="1">
    <source>
        <dbReference type="EMBL" id="KAJ8126974.1"/>
    </source>
</evidence>
<dbReference type="Proteomes" id="UP001153332">
    <property type="component" value="Unassembled WGS sequence"/>
</dbReference>
<organism evidence="1 2">
    <name type="scientific">Lasiodiplodia mahajangana</name>
    <dbReference type="NCBI Taxonomy" id="1108764"/>
    <lineage>
        <taxon>Eukaryota</taxon>
        <taxon>Fungi</taxon>
        <taxon>Dikarya</taxon>
        <taxon>Ascomycota</taxon>
        <taxon>Pezizomycotina</taxon>
        <taxon>Dothideomycetes</taxon>
        <taxon>Dothideomycetes incertae sedis</taxon>
        <taxon>Botryosphaeriales</taxon>
        <taxon>Botryosphaeriaceae</taxon>
        <taxon>Lasiodiplodia</taxon>
    </lineage>
</organism>
<evidence type="ECO:0000313" key="2">
    <source>
        <dbReference type="Proteomes" id="UP001153332"/>
    </source>
</evidence>
<accession>A0ACC2JHY0</accession>
<proteinExistence type="predicted"/>
<dbReference type="EMBL" id="JAPUUL010001615">
    <property type="protein sequence ID" value="KAJ8126974.1"/>
    <property type="molecule type" value="Genomic_DNA"/>
</dbReference>
<name>A0ACC2JHY0_9PEZI</name>
<comment type="caution">
    <text evidence="1">The sequence shown here is derived from an EMBL/GenBank/DDBJ whole genome shotgun (WGS) entry which is preliminary data.</text>
</comment>